<dbReference type="PANTHER" id="PTHR48467">
    <property type="entry name" value="GLUTAMATE SYNTHASE 1 [NADH], CHLOROPLASTIC-LIKE"/>
    <property type="match status" value="1"/>
</dbReference>
<evidence type="ECO:0000256" key="2">
    <source>
        <dbReference type="ARBA" id="ARBA00008312"/>
    </source>
</evidence>
<feature type="binding site" evidence="10">
    <location>
        <begin position="227"/>
        <end position="228"/>
    </location>
    <ligand>
        <name>NADP(+)</name>
        <dbReference type="ChEBI" id="CHEBI:58349"/>
    </ligand>
</feature>
<dbReference type="InterPro" id="IPR021163">
    <property type="entry name" value="Ferredox_Rdtase_adrenod"/>
</dbReference>
<feature type="binding site" evidence="10">
    <location>
        <position position="239"/>
    </location>
    <ligand>
        <name>NADP(+)</name>
        <dbReference type="ChEBI" id="CHEBI:58349"/>
    </ligand>
</feature>
<dbReference type="PIRSF" id="PIRSF000362">
    <property type="entry name" value="FNR"/>
    <property type="match status" value="1"/>
</dbReference>
<name>A0A7S0RER8_9CHLO</name>
<proteinExistence type="inferred from homology"/>
<feature type="domain" description="FAD/NAD(P)-binding" evidence="11">
    <location>
        <begin position="24"/>
        <end position="190"/>
    </location>
</feature>
<dbReference type="Gene3D" id="3.50.50.60">
    <property type="entry name" value="FAD/NAD(P)-binding domain"/>
    <property type="match status" value="1"/>
</dbReference>
<evidence type="ECO:0000256" key="1">
    <source>
        <dbReference type="ARBA" id="ARBA00001974"/>
    </source>
</evidence>
<evidence type="ECO:0000256" key="6">
    <source>
        <dbReference type="ARBA" id="ARBA00023002"/>
    </source>
</evidence>
<dbReference type="InterPro" id="IPR036188">
    <property type="entry name" value="FAD/NAD-bd_sf"/>
</dbReference>
<evidence type="ECO:0000259" key="11">
    <source>
        <dbReference type="Pfam" id="PF07992"/>
    </source>
</evidence>
<evidence type="ECO:0000256" key="3">
    <source>
        <dbReference type="ARBA" id="ARBA00022630"/>
    </source>
</evidence>
<evidence type="ECO:0000256" key="9">
    <source>
        <dbReference type="PIRSR" id="PIRSR000362-1"/>
    </source>
</evidence>
<evidence type="ECO:0000256" key="8">
    <source>
        <dbReference type="PIRNR" id="PIRNR000362"/>
    </source>
</evidence>
<dbReference type="EMBL" id="HBFB01011360">
    <property type="protein sequence ID" value="CAD8674581.1"/>
    <property type="molecule type" value="Transcribed_RNA"/>
</dbReference>
<dbReference type="SUPFAM" id="SSF51971">
    <property type="entry name" value="Nucleotide-binding domain"/>
    <property type="match status" value="1"/>
</dbReference>
<reference evidence="12" key="1">
    <citation type="submission" date="2021-01" db="EMBL/GenBank/DDBJ databases">
        <authorList>
            <person name="Corre E."/>
            <person name="Pelletier E."/>
            <person name="Niang G."/>
            <person name="Scheremetjew M."/>
            <person name="Finn R."/>
            <person name="Kale V."/>
            <person name="Holt S."/>
            <person name="Cochrane G."/>
            <person name="Meng A."/>
            <person name="Brown T."/>
            <person name="Cohen L."/>
        </authorList>
    </citation>
    <scope>NUCLEOTIDE SEQUENCE</scope>
    <source>
        <strain evidence="12">SAG 11-49</strain>
    </source>
</reference>
<dbReference type="Pfam" id="PF07992">
    <property type="entry name" value="Pyr_redox_2"/>
    <property type="match status" value="1"/>
</dbReference>
<dbReference type="InterPro" id="IPR055275">
    <property type="entry name" value="Ferredox_Rdtase"/>
</dbReference>
<comment type="similarity">
    <text evidence="2 8">Belongs to the ferredoxin--NADP reductase type 1 family.</text>
</comment>
<gene>
    <name evidence="12" type="ORF">CLEI1391_LOCUS6425</name>
</gene>
<dbReference type="EC" id="1.18.1.6" evidence="8"/>
<keyword evidence="5 8" id="KW-0521">NADP</keyword>
<evidence type="ECO:0000256" key="4">
    <source>
        <dbReference type="ARBA" id="ARBA00022827"/>
    </source>
</evidence>
<dbReference type="Gene3D" id="3.40.50.720">
    <property type="entry name" value="NAD(P)-binding Rossmann-like Domain"/>
    <property type="match status" value="1"/>
</dbReference>
<feature type="binding site" evidence="10">
    <location>
        <position position="409"/>
    </location>
    <ligand>
        <name>NADP(+)</name>
        <dbReference type="ChEBI" id="CHEBI:58349"/>
    </ligand>
</feature>
<protein>
    <recommendedName>
        <fullName evidence="8">NADPH:adrenodoxin oxidoreductase, mitochondrial</fullName>
        <ecNumber evidence="8">1.18.1.6</ecNumber>
    </recommendedName>
</protein>
<keyword evidence="6 8" id="KW-0560">Oxidoreductase</keyword>
<dbReference type="GO" id="GO:0005739">
    <property type="term" value="C:mitochondrion"/>
    <property type="evidence" value="ECO:0007669"/>
    <property type="project" value="UniProtKB-SubCell"/>
</dbReference>
<dbReference type="InterPro" id="IPR023753">
    <property type="entry name" value="FAD/NAD-binding_dom"/>
</dbReference>
<keyword evidence="3 8" id="KW-0285">Flavoprotein</keyword>
<organism evidence="12">
    <name type="scientific">Chlamydomonas leiostraca</name>
    <dbReference type="NCBI Taxonomy" id="1034604"/>
    <lineage>
        <taxon>Eukaryota</taxon>
        <taxon>Viridiplantae</taxon>
        <taxon>Chlorophyta</taxon>
        <taxon>core chlorophytes</taxon>
        <taxon>Chlorophyceae</taxon>
        <taxon>CS clade</taxon>
        <taxon>Chlamydomonadales</taxon>
        <taxon>Chlamydomonadaceae</taxon>
        <taxon>Chlamydomonas</taxon>
    </lineage>
</organism>
<feature type="binding site" evidence="9">
    <location>
        <position position="99"/>
    </location>
    <ligand>
        <name>FAD</name>
        <dbReference type="ChEBI" id="CHEBI:57692"/>
    </ligand>
</feature>
<evidence type="ECO:0000313" key="12">
    <source>
        <dbReference type="EMBL" id="CAD8674581.1"/>
    </source>
</evidence>
<dbReference type="PRINTS" id="PR00419">
    <property type="entry name" value="ADXRDTASE"/>
</dbReference>
<feature type="binding site" evidence="9">
    <location>
        <position position="402"/>
    </location>
    <ligand>
        <name>FAD</name>
        <dbReference type="ChEBI" id="CHEBI:57692"/>
    </ligand>
</feature>
<keyword evidence="4 8" id="KW-0274">FAD</keyword>
<keyword evidence="8" id="KW-0496">Mitochondrion</keyword>
<feature type="binding site" evidence="9">
    <location>
        <begin position="409"/>
        <end position="411"/>
    </location>
    <ligand>
        <name>FAD</name>
        <dbReference type="ChEBI" id="CHEBI:57692"/>
    </ligand>
</feature>
<dbReference type="AlphaFoldDB" id="A0A7S0RER8"/>
<dbReference type="PANTHER" id="PTHR48467:SF1">
    <property type="entry name" value="GLUTAMATE SYNTHASE 1 [NADH], CHLOROPLASTIC-LIKE"/>
    <property type="match status" value="1"/>
</dbReference>
<evidence type="ECO:0000256" key="10">
    <source>
        <dbReference type="PIRSR" id="PIRSR000362-2"/>
    </source>
</evidence>
<feature type="binding site" evidence="9">
    <location>
        <position position="33"/>
    </location>
    <ligand>
        <name>FAD</name>
        <dbReference type="ChEBI" id="CHEBI:57692"/>
    </ligand>
</feature>
<evidence type="ECO:0000256" key="5">
    <source>
        <dbReference type="ARBA" id="ARBA00022857"/>
    </source>
</evidence>
<accession>A0A7S0RER8</accession>
<comment type="subcellular location">
    <subcellularLocation>
        <location evidence="8">Mitochondrion</location>
    </subcellularLocation>
</comment>
<comment type="catalytic activity">
    <reaction evidence="7 8">
        <text>2 reduced [adrenodoxin] + NADP(+) + H(+) = 2 oxidized [adrenodoxin] + NADPH</text>
        <dbReference type="Rhea" id="RHEA:42312"/>
        <dbReference type="Rhea" id="RHEA-COMP:9998"/>
        <dbReference type="Rhea" id="RHEA-COMP:9999"/>
        <dbReference type="ChEBI" id="CHEBI:15378"/>
        <dbReference type="ChEBI" id="CHEBI:33737"/>
        <dbReference type="ChEBI" id="CHEBI:33738"/>
        <dbReference type="ChEBI" id="CHEBI:57783"/>
        <dbReference type="ChEBI" id="CHEBI:58349"/>
        <dbReference type="EC" id="1.18.1.6"/>
    </reaction>
</comment>
<sequence length="495" mass="52330">MGWQLLPACRRAFSTSTAVAQTLKICIVGTGPAGFYTADRLLKKLGNSVQVDLVDRLPSPFGLVRSGVAPDHQDTKNVINQFTSLGRDPRVSFFGGVTLGKHVSLQDLRTLYHGVVLAYGAESDRRLGIPGEGAKNVFSAREFVWWYNGHPDAAGLPVDLRRVESVAVCGIGNVALDCARVLLQDPKALSVTDVASHALAALAAPLARDAHAPKAGPPLRSVCLVARRGPVQAACTPRELKELVGEMPGLAVHAPDEQMVVSEADAAEMAASRTKRRVHDIIKQAAKKHPATPTPSRHLHFEFYRQPRQVLVGDDGYVSGLVVERTELRAEPGKPAVAVGTGVLETIPCQLVLVSIGYRSLPVDGAPFDKQRGTIPNRAGRVLAQGTASPSAADPGLYVCGWLKRGPTGIIGTNAIDADETVASICADVSAGALQGGEKAGGQGLRSLLHIKGVQHADWPGWLKVDAAEVKAGQARGKVREKVVAIADMLKIAAS</sequence>
<feature type="binding site" evidence="9">
    <location>
        <position position="63"/>
    </location>
    <ligand>
        <name>FAD</name>
        <dbReference type="ChEBI" id="CHEBI:57692"/>
    </ligand>
</feature>
<evidence type="ECO:0000256" key="7">
    <source>
        <dbReference type="ARBA" id="ARBA00048933"/>
    </source>
</evidence>
<comment type="cofactor">
    <cofactor evidence="1 8 9">
        <name>FAD</name>
        <dbReference type="ChEBI" id="CHEBI:57692"/>
    </cofactor>
</comment>
<dbReference type="GO" id="GO:0016491">
    <property type="term" value="F:oxidoreductase activity"/>
    <property type="evidence" value="ECO:0007669"/>
    <property type="project" value="UniProtKB-KW"/>
</dbReference>